<evidence type="ECO:0000256" key="2">
    <source>
        <dbReference type="SAM" id="SignalP"/>
    </source>
</evidence>
<dbReference type="Proteomes" id="UP000007517">
    <property type="component" value="Chromosome"/>
</dbReference>
<gene>
    <name evidence="4" type="ordered locus">BLASA_4621</name>
</gene>
<feature type="region of interest" description="Disordered" evidence="1">
    <location>
        <begin position="23"/>
        <end position="76"/>
    </location>
</feature>
<evidence type="ECO:0000313" key="4">
    <source>
        <dbReference type="EMBL" id="CCG05421.1"/>
    </source>
</evidence>
<dbReference type="KEGG" id="bsd:BLASA_4621"/>
<reference evidence="4 5" key="1">
    <citation type="journal article" date="2012" name="J. Bacteriol.">
        <title>Genome Sequence of Blastococcus saxobsidens DD2, a Stone-Inhabiting Bacterium.</title>
        <authorList>
            <person name="Chouaia B."/>
            <person name="Crotti E."/>
            <person name="Brusetti L."/>
            <person name="Daffonchio D."/>
            <person name="Essoussi I."/>
            <person name="Nouioui I."/>
            <person name="Sbissi I."/>
            <person name="Ghodhbane-Gtari F."/>
            <person name="Gtari M."/>
            <person name="Vacherie B."/>
            <person name="Barbe V."/>
            <person name="Medigue C."/>
            <person name="Gury J."/>
            <person name="Pujic P."/>
            <person name="Normand P."/>
        </authorList>
    </citation>
    <scope>NUCLEOTIDE SEQUENCE [LARGE SCALE GENOMIC DNA]</scope>
    <source>
        <strain evidence="4 5">DD2</strain>
    </source>
</reference>
<dbReference type="Pfam" id="PF24837">
    <property type="entry name" value="AMIN-like"/>
    <property type="match status" value="1"/>
</dbReference>
<evidence type="ECO:0000259" key="3">
    <source>
        <dbReference type="Pfam" id="PF24837"/>
    </source>
</evidence>
<accession>H6RRD9</accession>
<keyword evidence="2" id="KW-0732">Signal</keyword>
<dbReference type="HOGENOM" id="CLU_099777_1_1_11"/>
<sequence>MRASSRVLPVLVIPLIALSGCAGSGNVDPASAGPDGGTSSPPPAPSSVEPGPEPDAPVTGTPFEADTEPDVAEPSADARLTVSDIRVAAQDGYDRVVFELGGEGTPGWDVQYVDQASEPGRGQAVEVAGDGILEFRLTGAGYPYDTGVDEYPRREPLRAPETSAVTEVVFQATYEGTTTAFIGTRDRAPFRVSFLENPARVVVDVAHGG</sequence>
<dbReference type="RefSeq" id="WP_014378288.1">
    <property type="nucleotide sequence ID" value="NC_016943.1"/>
</dbReference>
<name>H6RRD9_BLASD</name>
<dbReference type="OrthoDB" id="3393679at2"/>
<dbReference type="InterPro" id="IPR056303">
    <property type="entry name" value="AMIN-like"/>
</dbReference>
<dbReference type="eggNOG" id="COG5401">
    <property type="taxonomic scope" value="Bacteria"/>
</dbReference>
<dbReference type="PROSITE" id="PS51257">
    <property type="entry name" value="PROKAR_LIPOPROTEIN"/>
    <property type="match status" value="1"/>
</dbReference>
<keyword evidence="5" id="KW-1185">Reference proteome</keyword>
<dbReference type="STRING" id="1146883.BLASA_4621"/>
<feature type="chain" id="PRO_5039352784" description="AMIN-like domain-containing protein" evidence="2">
    <location>
        <begin position="25"/>
        <end position="209"/>
    </location>
</feature>
<organism evidence="4 5">
    <name type="scientific">Blastococcus saxobsidens (strain DD2)</name>
    <dbReference type="NCBI Taxonomy" id="1146883"/>
    <lineage>
        <taxon>Bacteria</taxon>
        <taxon>Bacillati</taxon>
        <taxon>Actinomycetota</taxon>
        <taxon>Actinomycetes</taxon>
        <taxon>Geodermatophilales</taxon>
        <taxon>Geodermatophilaceae</taxon>
        <taxon>Blastococcus</taxon>
    </lineage>
</organism>
<feature type="domain" description="AMIN-like" evidence="3">
    <location>
        <begin position="81"/>
        <end position="207"/>
    </location>
</feature>
<dbReference type="EMBL" id="FO117623">
    <property type="protein sequence ID" value="CCG05421.1"/>
    <property type="molecule type" value="Genomic_DNA"/>
</dbReference>
<reference evidence="5" key="2">
    <citation type="submission" date="2012-02" db="EMBL/GenBank/DDBJ databases">
        <title>Complete genome sequence of Blastococcus saxobsidens strain DD2.</title>
        <authorList>
            <person name="Genoscope."/>
        </authorList>
    </citation>
    <scope>NUCLEOTIDE SEQUENCE [LARGE SCALE GENOMIC DNA]</scope>
    <source>
        <strain evidence="5">DD2</strain>
    </source>
</reference>
<feature type="signal peptide" evidence="2">
    <location>
        <begin position="1"/>
        <end position="24"/>
    </location>
</feature>
<feature type="compositionally biased region" description="Pro residues" evidence="1">
    <location>
        <begin position="40"/>
        <end position="55"/>
    </location>
</feature>
<evidence type="ECO:0000256" key="1">
    <source>
        <dbReference type="SAM" id="MobiDB-lite"/>
    </source>
</evidence>
<protein>
    <recommendedName>
        <fullName evidence="3">AMIN-like domain-containing protein</fullName>
    </recommendedName>
</protein>
<proteinExistence type="predicted"/>
<evidence type="ECO:0000313" key="5">
    <source>
        <dbReference type="Proteomes" id="UP000007517"/>
    </source>
</evidence>
<dbReference type="AlphaFoldDB" id="H6RRD9"/>
<feature type="compositionally biased region" description="Low complexity" evidence="1">
    <location>
        <begin position="29"/>
        <end position="39"/>
    </location>
</feature>